<dbReference type="eggNOG" id="KOG0941">
    <property type="taxonomic scope" value="Eukaryota"/>
</dbReference>
<dbReference type="PRINTS" id="PR00633">
    <property type="entry name" value="RCCNDNSATION"/>
</dbReference>
<dbReference type="InterPro" id="IPR009091">
    <property type="entry name" value="RCC1/BLIP-II"/>
</dbReference>
<dbReference type="PANTHER" id="PTHR45982:SF1">
    <property type="entry name" value="REGULATOR OF CHROMOSOME CONDENSATION"/>
    <property type="match status" value="1"/>
</dbReference>
<organism evidence="3">
    <name type="scientific">Naegleria gruberi</name>
    <name type="common">Amoeba</name>
    <dbReference type="NCBI Taxonomy" id="5762"/>
    <lineage>
        <taxon>Eukaryota</taxon>
        <taxon>Discoba</taxon>
        <taxon>Heterolobosea</taxon>
        <taxon>Tetramitia</taxon>
        <taxon>Eutetramitia</taxon>
        <taxon>Vahlkampfiidae</taxon>
        <taxon>Naegleria</taxon>
    </lineage>
</organism>
<evidence type="ECO:0000256" key="1">
    <source>
        <dbReference type="PROSITE-ProRule" id="PRU00235"/>
    </source>
</evidence>
<dbReference type="PROSITE" id="PS00626">
    <property type="entry name" value="RCC1_2"/>
    <property type="match status" value="1"/>
</dbReference>
<dbReference type="VEuPathDB" id="AmoebaDB:NAEGRDRAFT_81800"/>
<dbReference type="OrthoDB" id="297375at2759"/>
<reference evidence="2 3" key="1">
    <citation type="journal article" date="2010" name="Cell">
        <title>The genome of Naegleria gruberi illuminates early eukaryotic versatility.</title>
        <authorList>
            <person name="Fritz-Laylin L.K."/>
            <person name="Prochnik S.E."/>
            <person name="Ginger M.L."/>
            <person name="Dacks J.B."/>
            <person name="Carpenter M.L."/>
            <person name="Field M.C."/>
            <person name="Kuo A."/>
            <person name="Paredez A."/>
            <person name="Chapman J."/>
            <person name="Pham J."/>
            <person name="Shu S."/>
            <person name="Neupane R."/>
            <person name="Cipriano M."/>
            <person name="Mancuso J."/>
            <person name="Tu H."/>
            <person name="Salamov A."/>
            <person name="Lindquist E."/>
            <person name="Shapiro H."/>
            <person name="Lucas S."/>
            <person name="Grigoriev I.V."/>
            <person name="Cande W.Z."/>
            <person name="Fulton C."/>
            <person name="Rokhsar D.S."/>
            <person name="Dawson S.C."/>
        </authorList>
    </citation>
    <scope>NUCLEOTIDE SEQUENCE [LARGE SCALE GENOMIC DNA]</scope>
    <source>
        <strain evidence="2 3">NEG-M</strain>
    </source>
</reference>
<dbReference type="GeneID" id="8857685"/>
<dbReference type="KEGG" id="ngr:NAEGRDRAFT_81800"/>
<proteinExistence type="predicted"/>
<protein>
    <submittedName>
        <fullName evidence="2">Predicted protein</fullName>
    </submittedName>
</protein>
<dbReference type="InterPro" id="IPR051553">
    <property type="entry name" value="Ran_GTPase-activating"/>
</dbReference>
<dbReference type="Pfam" id="PF13540">
    <property type="entry name" value="RCC1_2"/>
    <property type="match status" value="2"/>
</dbReference>
<dbReference type="PROSITE" id="PS50012">
    <property type="entry name" value="RCC1_3"/>
    <property type="match status" value="2"/>
</dbReference>
<sequence>MRKNKGQSNLAGNLFFFGNDSFHHCLQKPSNTKAKKFESYYFGASTDAQFTRHHYLLETNEIIKVASGDFHSLFLTRDKRVIVAGKNKNGQLGLYHFDPIEEPQYLEYVGEERRPCPPIRNIYCGGDYSFIETEEHHIYSFGKNKIGQIGIGDCMNQRVSIPTRVSIQQKATTNGSSSSSSTLIPGENLPVKLISCGWQSTFILFETEQLYVCGDNSHQCNVHQQQQNTSYKPIISSQKKLEKYSFQKIDIPNLYASSLKNNTKNSIQDIQVGLFHTGILMNSGEVWISCPCCCSPIELERRKFKKKSFMDKNGKLIVTEYGDDLLKSFKLMHMAYLSTFLCTHNDVMYVSGVNYCGSLGVGSDDLLAYKRFTESPLLSQIEAEKIYGTNRTIMVTKQGHVYVCGSNCQGELCLDPTTHSCESNGKSCPCGADDCFRSCISAPARVLLLENEVNKRRNAKLEMSCGSFHTIAYFRSCETKDMSFFYNQLYSQLVNSEHSFSDVDINFSTKRVQFEEVLDEFVSPTKRVKM</sequence>
<dbReference type="Gene3D" id="2.130.10.30">
    <property type="entry name" value="Regulator of chromosome condensation 1/beta-lactamase-inhibitor protein II"/>
    <property type="match status" value="2"/>
</dbReference>
<dbReference type="OMA" id="SFHTIAY"/>
<dbReference type="InterPro" id="IPR000408">
    <property type="entry name" value="Reg_chr_condens"/>
</dbReference>
<feature type="repeat" description="RCC1" evidence="1">
    <location>
        <begin position="136"/>
        <end position="207"/>
    </location>
</feature>
<dbReference type="InParanoid" id="D2VZA0"/>
<dbReference type="RefSeq" id="XP_002670553.1">
    <property type="nucleotide sequence ID" value="XM_002670507.1"/>
</dbReference>
<keyword evidence="3" id="KW-1185">Reference proteome</keyword>
<dbReference type="EMBL" id="GG738914">
    <property type="protein sequence ID" value="EFC37809.1"/>
    <property type="molecule type" value="Genomic_DNA"/>
</dbReference>
<dbReference type="PANTHER" id="PTHR45982">
    <property type="entry name" value="REGULATOR OF CHROMOSOME CONDENSATION"/>
    <property type="match status" value="1"/>
</dbReference>
<dbReference type="AlphaFoldDB" id="D2VZA0"/>
<accession>D2VZA0</accession>
<feature type="repeat" description="RCC1" evidence="1">
    <location>
        <begin position="79"/>
        <end position="135"/>
    </location>
</feature>
<evidence type="ECO:0000313" key="3">
    <source>
        <dbReference type="Proteomes" id="UP000006671"/>
    </source>
</evidence>
<dbReference type="Proteomes" id="UP000006671">
    <property type="component" value="Unassembled WGS sequence"/>
</dbReference>
<gene>
    <name evidence="2" type="ORF">NAEGRDRAFT_81800</name>
</gene>
<name>D2VZA0_NAEGR</name>
<dbReference type="SUPFAM" id="SSF50985">
    <property type="entry name" value="RCC1/BLIP-II"/>
    <property type="match status" value="1"/>
</dbReference>
<evidence type="ECO:0000313" key="2">
    <source>
        <dbReference type="EMBL" id="EFC37809.1"/>
    </source>
</evidence>